<dbReference type="PROSITE" id="PS51012">
    <property type="entry name" value="ABC_TM2"/>
    <property type="match status" value="1"/>
</dbReference>
<proteinExistence type="inferred from homology"/>
<reference evidence="8 9" key="1">
    <citation type="journal article" date="2019" name="Int. J. Syst. Evol. Microbiol.">
        <title>The Global Catalogue of Microorganisms (GCM) 10K type strain sequencing project: providing services to taxonomists for standard genome sequencing and annotation.</title>
        <authorList>
            <consortium name="The Broad Institute Genomics Platform"/>
            <consortium name="The Broad Institute Genome Sequencing Center for Infectious Disease"/>
            <person name="Wu L."/>
            <person name="Ma J."/>
        </authorList>
    </citation>
    <scope>NUCLEOTIDE SEQUENCE [LARGE SCALE GENOMIC DNA]</scope>
    <source>
        <strain evidence="8 9">JCM 10425</strain>
    </source>
</reference>
<dbReference type="PANTHER" id="PTHR43229:SF2">
    <property type="entry name" value="NODULATION PROTEIN J"/>
    <property type="match status" value="1"/>
</dbReference>
<evidence type="ECO:0000313" key="9">
    <source>
        <dbReference type="Proteomes" id="UP001500967"/>
    </source>
</evidence>
<feature type="domain" description="ABC transmembrane type-2" evidence="7">
    <location>
        <begin position="24"/>
        <end position="257"/>
    </location>
</feature>
<dbReference type="InterPro" id="IPR047817">
    <property type="entry name" value="ABC2_TM_bact-type"/>
</dbReference>
<keyword evidence="5" id="KW-0046">Antibiotic resistance</keyword>
<dbReference type="Pfam" id="PF01061">
    <property type="entry name" value="ABC2_membrane"/>
    <property type="match status" value="1"/>
</dbReference>
<dbReference type="InterPro" id="IPR051784">
    <property type="entry name" value="Nod_factor_ABC_transporter"/>
</dbReference>
<evidence type="ECO:0000256" key="2">
    <source>
        <dbReference type="ARBA" id="ARBA00022692"/>
    </source>
</evidence>
<name>A0ABN0URP2_9ACTN</name>
<dbReference type="PANTHER" id="PTHR43229">
    <property type="entry name" value="NODULATION PROTEIN J"/>
    <property type="match status" value="1"/>
</dbReference>
<feature type="transmembrane region" description="Helical" evidence="6">
    <location>
        <begin position="26"/>
        <end position="45"/>
    </location>
</feature>
<comment type="similarity">
    <text evidence="6">Belongs to the ABC-2 integral membrane protein family.</text>
</comment>
<evidence type="ECO:0000256" key="6">
    <source>
        <dbReference type="RuleBase" id="RU361157"/>
    </source>
</evidence>
<keyword evidence="9" id="KW-1185">Reference proteome</keyword>
<dbReference type="Proteomes" id="UP001500967">
    <property type="component" value="Unassembled WGS sequence"/>
</dbReference>
<evidence type="ECO:0000256" key="3">
    <source>
        <dbReference type="ARBA" id="ARBA00022989"/>
    </source>
</evidence>
<dbReference type="RefSeq" id="WP_344651431.1">
    <property type="nucleotide sequence ID" value="NZ_BAAAGX010000020.1"/>
</dbReference>
<evidence type="ECO:0000256" key="4">
    <source>
        <dbReference type="ARBA" id="ARBA00023136"/>
    </source>
</evidence>
<feature type="transmembrane region" description="Helical" evidence="6">
    <location>
        <begin position="138"/>
        <end position="160"/>
    </location>
</feature>
<keyword evidence="6" id="KW-1003">Cell membrane</keyword>
<feature type="transmembrane region" description="Helical" evidence="6">
    <location>
        <begin position="57"/>
        <end position="79"/>
    </location>
</feature>
<comment type="caution">
    <text evidence="8">The sequence shown here is derived from an EMBL/GenBank/DDBJ whole genome shotgun (WGS) entry which is preliminary data.</text>
</comment>
<keyword evidence="4 6" id="KW-0472">Membrane</keyword>
<sequence>MTSAVVDGMAAAERVLTRLRHDPSGIALTLAGPVVLVIAFGYIIGSAIEVPGGGYRAYLLPGLFVVIAVNILPPLVTMVRDNQLGVVDRYRSMPIARSAVPFGQAAATSVYGLVNFVLMGLIGLLVGWRIERGAGRALAALGLLLLVQFAMTWVGLYLGLVVKSQEAAGQLSVVVLPISMVSNVMVPTGGMPGWLRVIAEWNPVSALGQAVRELCGNPIPAESSAWPLQHPVAASLLYAGVILAIFVPATTLRFARPR</sequence>
<evidence type="ECO:0000259" key="7">
    <source>
        <dbReference type="PROSITE" id="PS51012"/>
    </source>
</evidence>
<organism evidence="8 9">
    <name type="scientific">Cryptosporangium japonicum</name>
    <dbReference type="NCBI Taxonomy" id="80872"/>
    <lineage>
        <taxon>Bacteria</taxon>
        <taxon>Bacillati</taxon>
        <taxon>Actinomycetota</taxon>
        <taxon>Actinomycetes</taxon>
        <taxon>Cryptosporangiales</taxon>
        <taxon>Cryptosporangiaceae</taxon>
        <taxon>Cryptosporangium</taxon>
    </lineage>
</organism>
<comment type="subcellular location">
    <subcellularLocation>
        <location evidence="6">Cell membrane</location>
        <topology evidence="6">Multi-pass membrane protein</topology>
    </subcellularLocation>
    <subcellularLocation>
        <location evidence="1">Membrane</location>
        <topology evidence="1">Multi-pass membrane protein</topology>
    </subcellularLocation>
</comment>
<keyword evidence="2 6" id="KW-0812">Transmembrane</keyword>
<dbReference type="PIRSF" id="PIRSF006648">
    <property type="entry name" value="DrrB"/>
    <property type="match status" value="1"/>
</dbReference>
<dbReference type="InterPro" id="IPR013525">
    <property type="entry name" value="ABC2_TM"/>
</dbReference>
<evidence type="ECO:0000256" key="5">
    <source>
        <dbReference type="ARBA" id="ARBA00023251"/>
    </source>
</evidence>
<feature type="transmembrane region" description="Helical" evidence="6">
    <location>
        <begin position="100"/>
        <end position="126"/>
    </location>
</feature>
<protein>
    <recommendedName>
        <fullName evidence="6">Transport permease protein</fullName>
    </recommendedName>
</protein>
<dbReference type="EMBL" id="BAAAGX010000020">
    <property type="protein sequence ID" value="GAA0259344.1"/>
    <property type="molecule type" value="Genomic_DNA"/>
</dbReference>
<evidence type="ECO:0000256" key="1">
    <source>
        <dbReference type="ARBA" id="ARBA00004141"/>
    </source>
</evidence>
<keyword evidence="3 6" id="KW-1133">Transmembrane helix</keyword>
<feature type="transmembrane region" description="Helical" evidence="6">
    <location>
        <begin position="236"/>
        <end position="255"/>
    </location>
</feature>
<keyword evidence="6" id="KW-0813">Transport</keyword>
<evidence type="ECO:0000313" key="8">
    <source>
        <dbReference type="EMBL" id="GAA0259344.1"/>
    </source>
</evidence>
<gene>
    <name evidence="8" type="ORF">GCM10009539_50890</name>
</gene>
<feature type="transmembrane region" description="Helical" evidence="6">
    <location>
        <begin position="167"/>
        <end position="186"/>
    </location>
</feature>
<dbReference type="InterPro" id="IPR000412">
    <property type="entry name" value="ABC_2_transport"/>
</dbReference>
<accession>A0ABN0URP2</accession>